<feature type="transmembrane region" description="Helical" evidence="2">
    <location>
        <begin position="47"/>
        <end position="66"/>
    </location>
</feature>
<feature type="transmembrane region" description="Helical" evidence="2">
    <location>
        <begin position="219"/>
        <end position="238"/>
    </location>
</feature>
<keyword evidence="5" id="KW-1185">Reference proteome</keyword>
<protein>
    <submittedName>
        <fullName evidence="4">Type II CAAX endopeptidase family protein</fullName>
    </submittedName>
</protein>
<gene>
    <name evidence="4" type="ORF">POL72_43105</name>
</gene>
<reference evidence="4 5" key="1">
    <citation type="submission" date="2023-01" db="EMBL/GenBank/DDBJ databases">
        <title>Minimal conservation of predation-associated metabolite biosynthetic gene clusters underscores biosynthetic potential of Myxococcota including descriptions for ten novel species: Archangium lansinium sp. nov., Myxococcus landrumus sp. nov., Nannocystis bai.</title>
        <authorList>
            <person name="Ahearne A."/>
            <person name="Stevens C."/>
            <person name="Dowd S."/>
        </authorList>
    </citation>
    <scope>NUCLEOTIDE SEQUENCE [LARGE SCALE GENOMIC DNA]</scope>
    <source>
        <strain evidence="4 5">WIWO2</strain>
    </source>
</reference>
<keyword evidence="2" id="KW-1133">Transmembrane helix</keyword>
<evidence type="ECO:0000256" key="1">
    <source>
        <dbReference type="SAM" id="MobiDB-lite"/>
    </source>
</evidence>
<evidence type="ECO:0000259" key="3">
    <source>
        <dbReference type="Pfam" id="PF02517"/>
    </source>
</evidence>
<dbReference type="Proteomes" id="UP001217485">
    <property type="component" value="Unassembled WGS sequence"/>
</dbReference>
<dbReference type="Pfam" id="PF02517">
    <property type="entry name" value="Rce1-like"/>
    <property type="match status" value="1"/>
</dbReference>
<feature type="domain" description="CAAX prenyl protease 2/Lysostaphin resistance protein A-like" evidence="3">
    <location>
        <begin position="160"/>
        <end position="257"/>
    </location>
</feature>
<keyword evidence="2" id="KW-0812">Transmembrane</keyword>
<evidence type="ECO:0000313" key="4">
    <source>
        <dbReference type="EMBL" id="MDC0684582.1"/>
    </source>
</evidence>
<comment type="caution">
    <text evidence="4">The sequence shown here is derived from an EMBL/GenBank/DDBJ whole genome shotgun (WGS) entry which is preliminary data.</text>
</comment>
<name>A0ABT5CDW9_9BACT</name>
<feature type="compositionally biased region" description="Low complexity" evidence="1">
    <location>
        <begin position="9"/>
        <end position="27"/>
    </location>
</feature>
<accession>A0ABT5CDW9</accession>
<organism evidence="4 5">
    <name type="scientific">Sorangium atrum</name>
    <dbReference type="NCBI Taxonomy" id="2995308"/>
    <lineage>
        <taxon>Bacteria</taxon>
        <taxon>Pseudomonadati</taxon>
        <taxon>Myxococcota</taxon>
        <taxon>Polyangia</taxon>
        <taxon>Polyangiales</taxon>
        <taxon>Polyangiaceae</taxon>
        <taxon>Sorangium</taxon>
    </lineage>
</organism>
<dbReference type="EMBL" id="JAQNDK010000005">
    <property type="protein sequence ID" value="MDC0684582.1"/>
    <property type="molecule type" value="Genomic_DNA"/>
</dbReference>
<evidence type="ECO:0000256" key="2">
    <source>
        <dbReference type="SAM" id="Phobius"/>
    </source>
</evidence>
<feature type="transmembrane region" description="Helical" evidence="2">
    <location>
        <begin position="116"/>
        <end position="138"/>
    </location>
</feature>
<feature type="transmembrane region" description="Helical" evidence="2">
    <location>
        <begin position="158"/>
        <end position="180"/>
    </location>
</feature>
<sequence>MIPGEDRAAAPSAAAPPAASGSAAAASSRDRRAIDPREPPRSSRREAALIAASVTGGVALAVSFAFDPDRAGTPTMLAALGALYAVLTAITVMWLRRRGELRAALRPLSGDLARGALVAAGLYGLAMAVQLLLAPRGSPREAWVLRLYLQLGDPSADARVFAGALVFVIAALEEIVWRGLVLRALEGPLDQVAAWLLSSALFAAAHAPTLFLLGDPVAGPNPLLVAAGFGCSIVWGRMVHRTGRLAPAVFAHAFFSWAIVSFPIWRP</sequence>
<evidence type="ECO:0000313" key="5">
    <source>
        <dbReference type="Proteomes" id="UP001217485"/>
    </source>
</evidence>
<dbReference type="InterPro" id="IPR003675">
    <property type="entry name" value="Rce1/LyrA-like_dom"/>
</dbReference>
<feature type="transmembrane region" description="Helical" evidence="2">
    <location>
        <begin position="245"/>
        <end position="265"/>
    </location>
</feature>
<dbReference type="RefSeq" id="WP_272102714.1">
    <property type="nucleotide sequence ID" value="NZ_JAQNDK010000005.1"/>
</dbReference>
<feature type="compositionally biased region" description="Basic and acidic residues" evidence="1">
    <location>
        <begin position="28"/>
        <end position="44"/>
    </location>
</feature>
<keyword evidence="2" id="KW-0472">Membrane</keyword>
<feature type="region of interest" description="Disordered" evidence="1">
    <location>
        <begin position="1"/>
        <end position="44"/>
    </location>
</feature>
<proteinExistence type="predicted"/>
<feature type="transmembrane region" description="Helical" evidence="2">
    <location>
        <begin position="192"/>
        <end position="213"/>
    </location>
</feature>
<feature type="transmembrane region" description="Helical" evidence="2">
    <location>
        <begin position="72"/>
        <end position="95"/>
    </location>
</feature>